<protein>
    <submittedName>
        <fullName evidence="3">PII-like signaling protein</fullName>
    </submittedName>
</protein>
<dbReference type="Pfam" id="PF02641">
    <property type="entry name" value="DUF190"/>
    <property type="match status" value="2"/>
</dbReference>
<evidence type="ECO:0000313" key="3">
    <source>
        <dbReference type="EMBL" id="SFU97391.1"/>
    </source>
</evidence>
<dbReference type="InterPro" id="IPR003793">
    <property type="entry name" value="UPF0166"/>
</dbReference>
<sequence>MGEYEAQQWTVLNVGLWNGAITGARGRLLYRAILRSALDAGIRGGTAWVGIEGGHGRGAFRSVESEVASNELPVMLAFVDHASPIAGWLPELRTLVDAHGLVVSDEASVWLRMLGSGGRAGPPGIRASGAPQCPSRDASRDALGPAGDGTRGAPGGKDAGGEDVPSRGFGGRASPGDGAEQGLMVQVYTVEGRTLQGKPVYQAVAEFLRKRGVLWVSTTRGLTGFGEQRRVHEPQWLLRAHDAPVMVTALDRQDRLESHLPALVQFVGHEGLVVSRRVRWHHP</sequence>
<organism evidence="3 4">
    <name type="scientific">Alicyclobacillus macrosporangiidus</name>
    <dbReference type="NCBI Taxonomy" id="392015"/>
    <lineage>
        <taxon>Bacteria</taxon>
        <taxon>Bacillati</taxon>
        <taxon>Bacillota</taxon>
        <taxon>Bacilli</taxon>
        <taxon>Bacillales</taxon>
        <taxon>Alicyclobacillaceae</taxon>
        <taxon>Alicyclobacillus</taxon>
    </lineage>
</organism>
<evidence type="ECO:0000313" key="4">
    <source>
        <dbReference type="Proteomes" id="UP000183508"/>
    </source>
</evidence>
<dbReference type="AlphaFoldDB" id="A0A1I7KIY8"/>
<dbReference type="EMBL" id="FPBV01000016">
    <property type="protein sequence ID" value="SFU97391.1"/>
    <property type="molecule type" value="Genomic_DNA"/>
</dbReference>
<dbReference type="InterPro" id="IPR011322">
    <property type="entry name" value="N-reg_PII-like_a/b"/>
</dbReference>
<comment type="similarity">
    <text evidence="1">Belongs to the UPF0166 family.</text>
</comment>
<dbReference type="STRING" id="392015.SAMN05421543_11654"/>
<accession>A0A1I7KIY8</accession>
<evidence type="ECO:0000256" key="1">
    <source>
        <dbReference type="ARBA" id="ARBA00010554"/>
    </source>
</evidence>
<dbReference type="RefSeq" id="WP_074954284.1">
    <property type="nucleotide sequence ID" value="NZ_FPBV01000016.1"/>
</dbReference>
<gene>
    <name evidence="3" type="ORF">SAMN05421543_11654</name>
</gene>
<dbReference type="PANTHER" id="PTHR35983">
    <property type="entry name" value="UPF0166 PROTEIN TM_0021"/>
    <property type="match status" value="1"/>
</dbReference>
<evidence type="ECO:0000256" key="2">
    <source>
        <dbReference type="SAM" id="MobiDB-lite"/>
    </source>
</evidence>
<dbReference type="Proteomes" id="UP000183508">
    <property type="component" value="Unassembled WGS sequence"/>
</dbReference>
<keyword evidence="4" id="KW-1185">Reference proteome</keyword>
<dbReference type="PANTHER" id="PTHR35983:SF1">
    <property type="entry name" value="UPF0166 PROTEIN TM_0021"/>
    <property type="match status" value="1"/>
</dbReference>
<name>A0A1I7KIY8_9BACL</name>
<dbReference type="InterPro" id="IPR015867">
    <property type="entry name" value="N-reg_PII/ATP_PRibTrfase_C"/>
</dbReference>
<reference evidence="4" key="1">
    <citation type="submission" date="2016-10" db="EMBL/GenBank/DDBJ databases">
        <authorList>
            <person name="Varghese N."/>
        </authorList>
    </citation>
    <scope>NUCLEOTIDE SEQUENCE [LARGE SCALE GENOMIC DNA]</scope>
    <source>
        <strain evidence="4">DSM 17980</strain>
    </source>
</reference>
<proteinExistence type="inferred from homology"/>
<dbReference type="Gene3D" id="3.30.70.120">
    <property type="match status" value="2"/>
</dbReference>
<dbReference type="OrthoDB" id="9795599at2"/>
<feature type="region of interest" description="Disordered" evidence="2">
    <location>
        <begin position="121"/>
        <end position="178"/>
    </location>
</feature>
<dbReference type="SUPFAM" id="SSF54913">
    <property type="entry name" value="GlnB-like"/>
    <property type="match status" value="2"/>
</dbReference>
<feature type="compositionally biased region" description="Gly residues" evidence="2">
    <location>
        <begin position="146"/>
        <end position="158"/>
    </location>
</feature>